<keyword evidence="2" id="KW-0547">Nucleotide-binding</keyword>
<dbReference type="PANTHER" id="PTHR42781:SF4">
    <property type="entry name" value="SPERMIDINE_PUTRESCINE IMPORT ATP-BINDING PROTEIN POTA"/>
    <property type="match status" value="1"/>
</dbReference>
<organism evidence="6 7">
    <name type="scientific">Peptoclostridium litorale DSM 5388</name>
    <dbReference type="NCBI Taxonomy" id="1121324"/>
    <lineage>
        <taxon>Bacteria</taxon>
        <taxon>Bacillati</taxon>
        <taxon>Bacillota</taxon>
        <taxon>Clostridia</taxon>
        <taxon>Peptostreptococcales</taxon>
        <taxon>Peptoclostridiaceae</taxon>
        <taxon>Peptoclostridium</taxon>
    </lineage>
</organism>
<dbReference type="EC" id="3.6.3.30" evidence="6"/>
<name>A0A069RCC3_PEPLI</name>
<accession>A0A069RCC3</accession>
<dbReference type="InterPro" id="IPR017871">
    <property type="entry name" value="ABC_transporter-like_CS"/>
</dbReference>
<dbReference type="Proteomes" id="UP000027946">
    <property type="component" value="Unassembled WGS sequence"/>
</dbReference>
<evidence type="ECO:0000256" key="3">
    <source>
        <dbReference type="ARBA" id="ARBA00022840"/>
    </source>
</evidence>
<dbReference type="InterPro" id="IPR003439">
    <property type="entry name" value="ABC_transporter-like_ATP-bd"/>
</dbReference>
<dbReference type="Pfam" id="PF00005">
    <property type="entry name" value="ABC_tran"/>
    <property type="match status" value="1"/>
</dbReference>
<comment type="caution">
    <text evidence="6">The sequence shown here is derived from an EMBL/GenBank/DDBJ whole genome shotgun (WGS) entry which is preliminary data.</text>
</comment>
<feature type="domain" description="ABC transporter" evidence="5">
    <location>
        <begin position="3"/>
        <end position="234"/>
    </location>
</feature>
<sequence length="321" mass="35723">MYLKIENITKEFEGFRAVDDFSIEIEKGELVSLLGPSGCGKTTTLRILGGFLAPSSGRIILEGEDITGTSPEKRPVATVFQSYALFPHMNVIQNVTYGLKNLKMYSKGEMDQKGREMLDIVGLGELSGRNVTRISGGQQQRVALARALILNPKVLLMDEPLSNLDAKLRVRMRNEIKHIQKKLGITMVFVTHDQEEAMSISDRIVVMNGGRAEQIGCPINIYERPCSEFVADFIGRANILEMGASKVVVRPEHIVISSKDGRYSGAIVEKSFLGFFTSYVVNAKIDGKETLLQVDCVNSKCNYDTGDIVHFEFERVHEIEV</sequence>
<dbReference type="InterPro" id="IPR008995">
    <property type="entry name" value="Mo/tungstate-bd_C_term_dom"/>
</dbReference>
<keyword evidence="7" id="KW-1185">Reference proteome</keyword>
<dbReference type="EMBL" id="JJMM01000013">
    <property type="protein sequence ID" value="KDR94694.1"/>
    <property type="molecule type" value="Genomic_DNA"/>
</dbReference>
<dbReference type="SUPFAM" id="SSF52540">
    <property type="entry name" value="P-loop containing nucleoside triphosphate hydrolases"/>
    <property type="match status" value="1"/>
</dbReference>
<keyword evidence="1" id="KW-0813">Transport</keyword>
<dbReference type="SUPFAM" id="SSF50331">
    <property type="entry name" value="MOP-like"/>
    <property type="match status" value="1"/>
</dbReference>
<dbReference type="Pfam" id="PF08402">
    <property type="entry name" value="TOBE_2"/>
    <property type="match status" value="1"/>
</dbReference>
<dbReference type="InterPro" id="IPR027417">
    <property type="entry name" value="P-loop_NTPase"/>
</dbReference>
<dbReference type="InterPro" id="IPR003593">
    <property type="entry name" value="AAA+_ATPase"/>
</dbReference>
<keyword evidence="4" id="KW-1278">Translocase</keyword>
<dbReference type="PROSITE" id="PS00211">
    <property type="entry name" value="ABC_TRANSPORTER_1"/>
    <property type="match status" value="1"/>
</dbReference>
<dbReference type="RefSeq" id="WP_038265740.1">
    <property type="nucleotide sequence ID" value="NZ_FSRH01000017.1"/>
</dbReference>
<dbReference type="InterPro" id="IPR013611">
    <property type="entry name" value="Transp-assoc_OB_typ2"/>
</dbReference>
<protein>
    <submittedName>
        <fullName evidence="6">Fe(3+) ions import ATP-binding protein FbpC 1</fullName>
        <ecNumber evidence="6">3.6.3.30</ecNumber>
    </submittedName>
</protein>
<dbReference type="eggNOG" id="COG3842">
    <property type="taxonomic scope" value="Bacteria"/>
</dbReference>
<dbReference type="OrthoDB" id="9802264at2"/>
<dbReference type="AlphaFoldDB" id="A0A069RCC3"/>
<evidence type="ECO:0000313" key="6">
    <source>
        <dbReference type="EMBL" id="KDR94694.1"/>
    </source>
</evidence>
<dbReference type="SMART" id="SM00382">
    <property type="entry name" value="AAA"/>
    <property type="match status" value="1"/>
</dbReference>
<dbReference type="FunFam" id="3.40.50.300:FF:000133">
    <property type="entry name" value="Spermidine/putrescine import ATP-binding protein PotA"/>
    <property type="match status" value="1"/>
</dbReference>
<dbReference type="InterPro" id="IPR050093">
    <property type="entry name" value="ABC_SmlMolc_Importer"/>
</dbReference>
<dbReference type="Gene3D" id="3.40.50.300">
    <property type="entry name" value="P-loop containing nucleotide triphosphate hydrolases"/>
    <property type="match status" value="1"/>
</dbReference>
<evidence type="ECO:0000313" key="7">
    <source>
        <dbReference type="Proteomes" id="UP000027946"/>
    </source>
</evidence>
<dbReference type="GO" id="GO:0022857">
    <property type="term" value="F:transmembrane transporter activity"/>
    <property type="evidence" value="ECO:0007669"/>
    <property type="project" value="InterPro"/>
</dbReference>
<dbReference type="STRING" id="1121324.CLIT_13c00160"/>
<keyword evidence="3 6" id="KW-0067">ATP-binding</keyword>
<evidence type="ECO:0000259" key="5">
    <source>
        <dbReference type="PROSITE" id="PS50893"/>
    </source>
</evidence>
<gene>
    <name evidence="6" type="primary">fbpC1</name>
    <name evidence="6" type="ORF">CLIT_13c00160</name>
</gene>
<evidence type="ECO:0000256" key="1">
    <source>
        <dbReference type="ARBA" id="ARBA00022448"/>
    </source>
</evidence>
<dbReference type="GO" id="GO:0043190">
    <property type="term" value="C:ATP-binding cassette (ABC) transporter complex"/>
    <property type="evidence" value="ECO:0007669"/>
    <property type="project" value="InterPro"/>
</dbReference>
<keyword evidence="6" id="KW-0378">Hydrolase</keyword>
<reference evidence="6 7" key="1">
    <citation type="submission" date="2014-03" db="EMBL/GenBank/DDBJ databases">
        <title>Genome sequence of Clostridium litorale W6, DSM 5388.</title>
        <authorList>
            <person name="Poehlein A."/>
            <person name="Jagirdar A."/>
            <person name="Khonsari B."/>
            <person name="Chibani C.M."/>
            <person name="Gutierrez Gutierrez D.A."/>
            <person name="Davydova E."/>
            <person name="Alghaithi H.S."/>
            <person name="Nair K.P."/>
            <person name="Dhamotharan K."/>
            <person name="Chandran L."/>
            <person name="G W."/>
            <person name="Daniel R."/>
        </authorList>
    </citation>
    <scope>NUCLEOTIDE SEQUENCE [LARGE SCALE GENOMIC DNA]</scope>
    <source>
        <strain evidence="6 7">W6</strain>
    </source>
</reference>
<dbReference type="PANTHER" id="PTHR42781">
    <property type="entry name" value="SPERMIDINE/PUTRESCINE IMPORT ATP-BINDING PROTEIN POTA"/>
    <property type="match status" value="1"/>
</dbReference>
<dbReference type="GO" id="GO:0016887">
    <property type="term" value="F:ATP hydrolysis activity"/>
    <property type="evidence" value="ECO:0007669"/>
    <property type="project" value="InterPro"/>
</dbReference>
<evidence type="ECO:0000256" key="4">
    <source>
        <dbReference type="ARBA" id="ARBA00022967"/>
    </source>
</evidence>
<dbReference type="PROSITE" id="PS50893">
    <property type="entry name" value="ABC_TRANSPORTER_2"/>
    <property type="match status" value="1"/>
</dbReference>
<dbReference type="GO" id="GO:0005524">
    <property type="term" value="F:ATP binding"/>
    <property type="evidence" value="ECO:0007669"/>
    <property type="project" value="UniProtKB-KW"/>
</dbReference>
<proteinExistence type="predicted"/>
<evidence type="ECO:0000256" key="2">
    <source>
        <dbReference type="ARBA" id="ARBA00022741"/>
    </source>
</evidence>